<dbReference type="GeneID" id="68093431"/>
<gene>
    <name evidence="2" type="ORF">C9374_000975</name>
</gene>
<proteinExistence type="predicted"/>
<organism evidence="2 3">
    <name type="scientific">Naegleria lovaniensis</name>
    <name type="common">Amoeba</name>
    <dbReference type="NCBI Taxonomy" id="51637"/>
    <lineage>
        <taxon>Eukaryota</taxon>
        <taxon>Discoba</taxon>
        <taxon>Heterolobosea</taxon>
        <taxon>Tetramitia</taxon>
        <taxon>Eutetramitia</taxon>
        <taxon>Vahlkampfiidae</taxon>
        <taxon>Naegleria</taxon>
    </lineage>
</organism>
<dbReference type="Proteomes" id="UP000816034">
    <property type="component" value="Unassembled WGS sequence"/>
</dbReference>
<protein>
    <submittedName>
        <fullName evidence="2">Uncharacterized protein</fullName>
    </submittedName>
</protein>
<feature type="compositionally biased region" description="Basic residues" evidence="1">
    <location>
        <begin position="150"/>
        <end position="159"/>
    </location>
</feature>
<reference evidence="2 3" key="1">
    <citation type="journal article" date="2018" name="BMC Genomics">
        <title>The genome of Naegleria lovaniensis, the basis for a comparative approach to unravel pathogenicity factors of the human pathogenic amoeba N. fowleri.</title>
        <authorList>
            <person name="Liechti N."/>
            <person name="Schurch N."/>
            <person name="Bruggmann R."/>
            <person name="Wittwer M."/>
        </authorList>
    </citation>
    <scope>NUCLEOTIDE SEQUENCE [LARGE SCALE GENOMIC DNA]</scope>
    <source>
        <strain evidence="2 3">ATCC 30569</strain>
    </source>
</reference>
<evidence type="ECO:0000313" key="3">
    <source>
        <dbReference type="Proteomes" id="UP000816034"/>
    </source>
</evidence>
<feature type="compositionally biased region" description="Acidic residues" evidence="1">
    <location>
        <begin position="33"/>
        <end position="59"/>
    </location>
</feature>
<feature type="region of interest" description="Disordered" evidence="1">
    <location>
        <begin position="140"/>
        <end position="167"/>
    </location>
</feature>
<feature type="compositionally biased region" description="Acidic residues" evidence="1">
    <location>
        <begin position="9"/>
        <end position="18"/>
    </location>
</feature>
<comment type="caution">
    <text evidence="2">The sequence shown here is derived from an EMBL/GenBank/DDBJ whole genome shotgun (WGS) entry which is preliminary data.</text>
</comment>
<dbReference type="AlphaFoldDB" id="A0AA88GW86"/>
<name>A0AA88GW86_NAELO</name>
<feature type="compositionally biased region" description="Low complexity" evidence="1">
    <location>
        <begin position="78"/>
        <end position="87"/>
    </location>
</feature>
<feature type="region of interest" description="Disordered" evidence="1">
    <location>
        <begin position="1"/>
        <end position="92"/>
    </location>
</feature>
<dbReference type="EMBL" id="PYSW02000011">
    <property type="protein sequence ID" value="KAG2388125.1"/>
    <property type="molecule type" value="Genomic_DNA"/>
</dbReference>
<sequence length="209" mass="23576">MVKNKVIMDEDEEEDVQEETSSIAEISNKENEKEESETDEDEEESDNDDDDEEDEDDEDNKSGVTTPLNILDDNESIASSAQQSSTTLQEGENFLPTNIDEAVLMASNTIINTDNLQFKKPARKRKDKADEAIKKVLKRVESASMSGDGKKKKKRSHKHTTNEYKPYTSNHVPIVRSISSANGSYLVIPNDVKNISEFLFTRPTKKTKN</sequence>
<evidence type="ECO:0000313" key="2">
    <source>
        <dbReference type="EMBL" id="KAG2388125.1"/>
    </source>
</evidence>
<evidence type="ECO:0000256" key="1">
    <source>
        <dbReference type="SAM" id="MobiDB-lite"/>
    </source>
</evidence>
<accession>A0AA88GW86</accession>
<dbReference type="RefSeq" id="XP_044552117.1">
    <property type="nucleotide sequence ID" value="XM_044699971.1"/>
</dbReference>
<keyword evidence="3" id="KW-1185">Reference proteome</keyword>